<feature type="transmembrane region" description="Helical" evidence="6">
    <location>
        <begin position="218"/>
        <end position="240"/>
    </location>
</feature>
<keyword evidence="3 6" id="KW-0812">Transmembrane</keyword>
<dbReference type="GO" id="GO:0005886">
    <property type="term" value="C:plasma membrane"/>
    <property type="evidence" value="ECO:0007669"/>
    <property type="project" value="UniProtKB-SubCell"/>
</dbReference>
<sequence length="350" mass="37550">MTLTSLLAPYRPTRKGLLLSLAMVAVLVALPLIAADSYTLHFLWKVLFWALAAAAWNIAGGYAGQFSLGHAAFFGLGAYGSTLLYMHFGLSPWIGMFVGAAAAVAFATLIGALTLRLQGPFFALASIAFAEVLRIAIVNWRSFTGGAEGLSLPFDPSFANMMFSDRLWYVYIMMAALLVVLLITYVLERSWIGYALAAMRENEEAAEALGIDTVRTKLFSIGLSAFLSAIAGTLYANYILLIEPSTVLSIGFSVEIALIAIIGGMGTPLGPVLGAVLIVPLSEYLRAEFAGSLQGLYLLVYGALLIVMVIVLPQGLMSAIRAPRATARRLRGAFGGSTRRRPVREESRHA</sequence>
<feature type="transmembrane region" description="Helical" evidence="6">
    <location>
        <begin position="121"/>
        <end position="140"/>
    </location>
</feature>
<dbReference type="GO" id="GO:0015658">
    <property type="term" value="F:branched-chain amino acid transmembrane transporter activity"/>
    <property type="evidence" value="ECO:0007669"/>
    <property type="project" value="InterPro"/>
</dbReference>
<feature type="transmembrane region" description="Helical" evidence="6">
    <location>
        <begin position="16"/>
        <end position="35"/>
    </location>
</feature>
<evidence type="ECO:0000256" key="2">
    <source>
        <dbReference type="ARBA" id="ARBA00022475"/>
    </source>
</evidence>
<protein>
    <submittedName>
        <fullName evidence="7">Branched-chain amino acid ABC transporter permease</fullName>
    </submittedName>
</protein>
<feature type="transmembrane region" description="Helical" evidence="6">
    <location>
        <begin position="167"/>
        <end position="187"/>
    </location>
</feature>
<keyword evidence="2" id="KW-1003">Cell membrane</keyword>
<accession>A0A6L3AVH3</accession>
<evidence type="ECO:0000313" key="8">
    <source>
        <dbReference type="Proteomes" id="UP000476837"/>
    </source>
</evidence>
<dbReference type="PANTHER" id="PTHR30482">
    <property type="entry name" value="HIGH-AFFINITY BRANCHED-CHAIN AMINO ACID TRANSPORT SYSTEM PERMEASE"/>
    <property type="match status" value="1"/>
</dbReference>
<organism evidence="7 8">
    <name type="scientific">Azospirillum brasilense</name>
    <dbReference type="NCBI Taxonomy" id="192"/>
    <lineage>
        <taxon>Bacteria</taxon>
        <taxon>Pseudomonadati</taxon>
        <taxon>Pseudomonadota</taxon>
        <taxon>Alphaproteobacteria</taxon>
        <taxon>Rhodospirillales</taxon>
        <taxon>Azospirillaceae</taxon>
        <taxon>Azospirillum</taxon>
    </lineage>
</organism>
<dbReference type="Proteomes" id="UP000476837">
    <property type="component" value="Unassembled WGS sequence"/>
</dbReference>
<evidence type="ECO:0000256" key="6">
    <source>
        <dbReference type="SAM" id="Phobius"/>
    </source>
</evidence>
<dbReference type="AlphaFoldDB" id="A0A6L3AVH3"/>
<dbReference type="InterPro" id="IPR043428">
    <property type="entry name" value="LivM-like"/>
</dbReference>
<evidence type="ECO:0000256" key="4">
    <source>
        <dbReference type="ARBA" id="ARBA00022989"/>
    </source>
</evidence>
<comment type="caution">
    <text evidence="7">The sequence shown here is derived from an EMBL/GenBank/DDBJ whole genome shotgun (WGS) entry which is preliminary data.</text>
</comment>
<comment type="subcellular location">
    <subcellularLocation>
        <location evidence="1">Cell membrane</location>
        <topology evidence="1">Multi-pass membrane protein</topology>
    </subcellularLocation>
</comment>
<dbReference type="PANTHER" id="PTHR30482:SF10">
    <property type="entry name" value="HIGH-AFFINITY BRANCHED-CHAIN AMINO ACID TRANSPORT PROTEIN BRAE"/>
    <property type="match status" value="1"/>
</dbReference>
<feature type="transmembrane region" description="Helical" evidence="6">
    <location>
        <begin position="93"/>
        <end position="115"/>
    </location>
</feature>
<proteinExistence type="predicted"/>
<keyword evidence="4 6" id="KW-1133">Transmembrane helix</keyword>
<feature type="transmembrane region" description="Helical" evidence="6">
    <location>
        <begin position="42"/>
        <end position="62"/>
    </location>
</feature>
<evidence type="ECO:0000313" key="7">
    <source>
        <dbReference type="EMBL" id="KAA0678321.1"/>
    </source>
</evidence>
<dbReference type="Pfam" id="PF02653">
    <property type="entry name" value="BPD_transp_2"/>
    <property type="match status" value="1"/>
</dbReference>
<dbReference type="RefSeq" id="WP_149167729.1">
    <property type="nucleotide sequence ID" value="NZ_CP059450.1"/>
</dbReference>
<evidence type="ECO:0000256" key="5">
    <source>
        <dbReference type="ARBA" id="ARBA00023136"/>
    </source>
</evidence>
<dbReference type="EMBL" id="QOKV01000028">
    <property type="protein sequence ID" value="KAA0678321.1"/>
    <property type="molecule type" value="Genomic_DNA"/>
</dbReference>
<reference evidence="7 8" key="1">
    <citation type="submission" date="2018-07" db="EMBL/GenBank/DDBJ databases">
        <title>Genome sequence of Roseomonas fauriae ATCC 49958.</title>
        <authorList>
            <person name="Sant'Anna F.H."/>
            <person name="Baldani J.I."/>
            <person name="Zilli J.E."/>
            <person name="Reis V.M."/>
            <person name="Hartmann A."/>
            <person name="Cruz L."/>
            <person name="de Souza E.M."/>
            <person name="de Oliveira Pedrosa F."/>
            <person name="Passaglia L.M.P."/>
        </authorList>
    </citation>
    <scope>NUCLEOTIDE SEQUENCE [LARGE SCALE GENOMIC DNA]</scope>
    <source>
        <strain evidence="7 8">ATCC 49958</strain>
    </source>
</reference>
<evidence type="ECO:0000256" key="3">
    <source>
        <dbReference type="ARBA" id="ARBA00022692"/>
    </source>
</evidence>
<feature type="transmembrane region" description="Helical" evidence="6">
    <location>
        <begin position="252"/>
        <end position="278"/>
    </location>
</feature>
<name>A0A6L3AVH3_AZOBR</name>
<feature type="transmembrane region" description="Helical" evidence="6">
    <location>
        <begin position="68"/>
        <end position="86"/>
    </location>
</feature>
<evidence type="ECO:0000256" key="1">
    <source>
        <dbReference type="ARBA" id="ARBA00004651"/>
    </source>
</evidence>
<keyword evidence="5 6" id="KW-0472">Membrane</keyword>
<dbReference type="InterPro" id="IPR001851">
    <property type="entry name" value="ABC_transp_permease"/>
</dbReference>
<feature type="transmembrane region" description="Helical" evidence="6">
    <location>
        <begin position="298"/>
        <end position="320"/>
    </location>
</feature>
<dbReference type="CDD" id="cd06581">
    <property type="entry name" value="TM_PBP1_LivM_like"/>
    <property type="match status" value="1"/>
</dbReference>
<gene>
    <name evidence="7" type="ORF">DS837_27860</name>
</gene>